<feature type="compositionally biased region" description="Low complexity" evidence="6">
    <location>
        <begin position="467"/>
        <end position="483"/>
    </location>
</feature>
<proteinExistence type="predicted"/>
<feature type="transmembrane region" description="Helical" evidence="7">
    <location>
        <begin position="34"/>
        <end position="60"/>
    </location>
</feature>
<evidence type="ECO:0000256" key="4">
    <source>
        <dbReference type="ARBA" id="ARBA00022989"/>
    </source>
</evidence>
<feature type="transmembrane region" description="Helical" evidence="7">
    <location>
        <begin position="349"/>
        <end position="371"/>
    </location>
</feature>
<feature type="transmembrane region" description="Helical" evidence="7">
    <location>
        <begin position="421"/>
        <end position="441"/>
    </location>
</feature>
<evidence type="ECO:0000256" key="1">
    <source>
        <dbReference type="ARBA" id="ARBA00004651"/>
    </source>
</evidence>
<keyword evidence="3 7" id="KW-0812">Transmembrane</keyword>
<dbReference type="InterPro" id="IPR002293">
    <property type="entry name" value="AA/rel_permease1"/>
</dbReference>
<feature type="transmembrane region" description="Helical" evidence="7">
    <location>
        <begin position="158"/>
        <end position="180"/>
    </location>
</feature>
<accession>A0A7S3JTF4</accession>
<dbReference type="Gene3D" id="1.20.1740.10">
    <property type="entry name" value="Amino acid/polyamine transporter I"/>
    <property type="match status" value="1"/>
</dbReference>
<dbReference type="PANTHER" id="PTHR42770:SF7">
    <property type="entry name" value="MEMBRANE PROTEIN"/>
    <property type="match status" value="1"/>
</dbReference>
<name>A0A7S3JTF4_9STRA</name>
<evidence type="ECO:0000256" key="7">
    <source>
        <dbReference type="SAM" id="Phobius"/>
    </source>
</evidence>
<protein>
    <recommendedName>
        <fullName evidence="9">Amino acid permease/ SLC12A domain-containing protein</fullName>
    </recommendedName>
</protein>
<gene>
    <name evidence="8" type="ORF">ALAG00032_LOCUS3595</name>
</gene>
<evidence type="ECO:0000313" key="8">
    <source>
        <dbReference type="EMBL" id="CAE0362854.1"/>
    </source>
</evidence>
<feature type="transmembrane region" description="Helical" evidence="7">
    <location>
        <begin position="200"/>
        <end position="223"/>
    </location>
</feature>
<feature type="transmembrane region" description="Helical" evidence="7">
    <location>
        <begin position="235"/>
        <end position="257"/>
    </location>
</feature>
<keyword evidence="2" id="KW-1003">Cell membrane</keyword>
<reference evidence="8" key="1">
    <citation type="submission" date="2021-01" db="EMBL/GenBank/DDBJ databases">
        <authorList>
            <person name="Corre E."/>
            <person name="Pelletier E."/>
            <person name="Niang G."/>
            <person name="Scheremetjew M."/>
            <person name="Finn R."/>
            <person name="Kale V."/>
            <person name="Holt S."/>
            <person name="Cochrane G."/>
            <person name="Meng A."/>
            <person name="Brown T."/>
            <person name="Cohen L."/>
        </authorList>
    </citation>
    <scope>NUCLEOTIDE SEQUENCE</scope>
    <source>
        <strain evidence="8">CCMP1510</strain>
    </source>
</reference>
<evidence type="ECO:0000256" key="2">
    <source>
        <dbReference type="ARBA" id="ARBA00022475"/>
    </source>
</evidence>
<evidence type="ECO:0000256" key="5">
    <source>
        <dbReference type="ARBA" id="ARBA00023136"/>
    </source>
</evidence>
<feature type="transmembrane region" description="Helical" evidence="7">
    <location>
        <begin position="325"/>
        <end position="343"/>
    </location>
</feature>
<dbReference type="PANTHER" id="PTHR42770">
    <property type="entry name" value="AMINO ACID TRANSPORTER-RELATED"/>
    <property type="match status" value="1"/>
</dbReference>
<sequence>MVFLSEEPDHTLHRFNSLFDLWITGVGAVIAGDLFGWTAVLTIGIGGAAIVVIIMAIFYFCMAFSVAELAASPGTAEGGTAAQLVAPYLGQTWSEAATISETLKLISGTAACVTSVSAYLCNSLDLPVECQVVGWGLITIGCGLYAAKSGGLSHSMMIATTLSSLLILALLYTSAIAVGHTGPDKFDNIKFSVNNGRIRFAEAVVFSAWFFIGVEGLPLVAPVTREPTRFIPRAIVLVMMTTTFCALATVISASSVASTTDLIRSGSHPLYVCYREAWRNNIAAGLISFATVLGLLASLNAFLFYSSQLLAQLATDAGITDNFPVATATVLVLASFIVLLPFLGSSPTLIVNTLIWETIFAAFITYLLQFFAFLQMRKAHRYLESFHWRSPFGIVGALLGLLLNLCVLAALFVIALDVPDYRPGAVCVAVIFFLALIATLLPRTMFWTKIIVPLYFSGIATGDNKSSETTSLFIPSSSSSPSV</sequence>
<dbReference type="PIRSF" id="PIRSF006060">
    <property type="entry name" value="AA_transporter"/>
    <property type="match status" value="1"/>
</dbReference>
<dbReference type="GO" id="GO:0005886">
    <property type="term" value="C:plasma membrane"/>
    <property type="evidence" value="ECO:0007669"/>
    <property type="project" value="UniProtKB-SubCell"/>
</dbReference>
<dbReference type="EMBL" id="HBIJ01005105">
    <property type="protein sequence ID" value="CAE0362854.1"/>
    <property type="molecule type" value="Transcribed_RNA"/>
</dbReference>
<dbReference type="InterPro" id="IPR050367">
    <property type="entry name" value="APC_superfamily"/>
</dbReference>
<keyword evidence="5 7" id="KW-0472">Membrane</keyword>
<keyword evidence="4 7" id="KW-1133">Transmembrane helix</keyword>
<comment type="subcellular location">
    <subcellularLocation>
        <location evidence="1">Cell membrane</location>
        <topology evidence="1">Multi-pass membrane protein</topology>
    </subcellularLocation>
</comment>
<evidence type="ECO:0000256" key="6">
    <source>
        <dbReference type="SAM" id="MobiDB-lite"/>
    </source>
</evidence>
<dbReference type="GO" id="GO:0022857">
    <property type="term" value="F:transmembrane transporter activity"/>
    <property type="evidence" value="ECO:0007669"/>
    <property type="project" value="InterPro"/>
</dbReference>
<feature type="transmembrane region" description="Helical" evidence="7">
    <location>
        <begin position="392"/>
        <end position="415"/>
    </location>
</feature>
<feature type="region of interest" description="Disordered" evidence="6">
    <location>
        <begin position="464"/>
        <end position="483"/>
    </location>
</feature>
<dbReference type="AlphaFoldDB" id="A0A7S3JTF4"/>
<evidence type="ECO:0000256" key="3">
    <source>
        <dbReference type="ARBA" id="ARBA00022692"/>
    </source>
</evidence>
<dbReference type="Pfam" id="PF13520">
    <property type="entry name" value="AA_permease_2"/>
    <property type="match status" value="1"/>
</dbReference>
<feature type="transmembrane region" description="Helical" evidence="7">
    <location>
        <begin position="282"/>
        <end position="305"/>
    </location>
</feature>
<evidence type="ECO:0008006" key="9">
    <source>
        <dbReference type="Google" id="ProtNLM"/>
    </source>
</evidence>
<organism evidence="8">
    <name type="scientific">Aureoumbra lagunensis</name>
    <dbReference type="NCBI Taxonomy" id="44058"/>
    <lineage>
        <taxon>Eukaryota</taxon>
        <taxon>Sar</taxon>
        <taxon>Stramenopiles</taxon>
        <taxon>Ochrophyta</taxon>
        <taxon>Pelagophyceae</taxon>
        <taxon>Pelagomonadales</taxon>
        <taxon>Aureoumbra</taxon>
    </lineage>
</organism>